<protein>
    <submittedName>
        <fullName evidence="1">Uncharacterized protein</fullName>
    </submittedName>
</protein>
<accession>A0A9N7TYQ1</accession>
<dbReference type="Proteomes" id="UP001153269">
    <property type="component" value="Unassembled WGS sequence"/>
</dbReference>
<dbReference type="EMBL" id="CADEAL010000464">
    <property type="protein sequence ID" value="CAB1420569.1"/>
    <property type="molecule type" value="Genomic_DNA"/>
</dbReference>
<gene>
    <name evidence="1" type="ORF">PLEPLA_LOCUS8444</name>
</gene>
<organism evidence="1 2">
    <name type="scientific">Pleuronectes platessa</name>
    <name type="common">European plaice</name>
    <dbReference type="NCBI Taxonomy" id="8262"/>
    <lineage>
        <taxon>Eukaryota</taxon>
        <taxon>Metazoa</taxon>
        <taxon>Chordata</taxon>
        <taxon>Craniata</taxon>
        <taxon>Vertebrata</taxon>
        <taxon>Euteleostomi</taxon>
        <taxon>Actinopterygii</taxon>
        <taxon>Neopterygii</taxon>
        <taxon>Teleostei</taxon>
        <taxon>Neoteleostei</taxon>
        <taxon>Acanthomorphata</taxon>
        <taxon>Carangaria</taxon>
        <taxon>Pleuronectiformes</taxon>
        <taxon>Pleuronectoidei</taxon>
        <taxon>Pleuronectidae</taxon>
        <taxon>Pleuronectes</taxon>
    </lineage>
</organism>
<keyword evidence="2" id="KW-1185">Reference proteome</keyword>
<reference evidence="1" key="1">
    <citation type="submission" date="2020-03" db="EMBL/GenBank/DDBJ databases">
        <authorList>
            <person name="Weist P."/>
        </authorList>
    </citation>
    <scope>NUCLEOTIDE SEQUENCE</scope>
</reference>
<evidence type="ECO:0000313" key="1">
    <source>
        <dbReference type="EMBL" id="CAB1420569.1"/>
    </source>
</evidence>
<evidence type="ECO:0000313" key="2">
    <source>
        <dbReference type="Proteomes" id="UP001153269"/>
    </source>
</evidence>
<dbReference type="AlphaFoldDB" id="A0A9N7TYQ1"/>
<comment type="caution">
    <text evidence="1">The sequence shown here is derived from an EMBL/GenBank/DDBJ whole genome shotgun (WGS) entry which is preliminary data.</text>
</comment>
<proteinExistence type="predicted"/>
<name>A0A9N7TYQ1_PLEPL</name>
<sequence length="109" mass="12045">MFVLNLKLSSRVPTSLRRRSLVQIPLNLKLLHFKVQFIIECSCGASPLTPPQEADVSEPLPLTCSSSGFGLTGFEQSHNSAQCYPCHGNPKSLMTMESSARSHDTKKKR</sequence>